<keyword evidence="2" id="KW-1185">Reference proteome</keyword>
<dbReference type="AlphaFoldDB" id="A0AA87ZP65"/>
<evidence type="ECO:0000313" key="1">
    <source>
        <dbReference type="EMBL" id="GMN30151.1"/>
    </source>
</evidence>
<proteinExistence type="predicted"/>
<dbReference type="EMBL" id="BTGU01000002">
    <property type="protein sequence ID" value="GMN30151.1"/>
    <property type="molecule type" value="Genomic_DNA"/>
</dbReference>
<protein>
    <submittedName>
        <fullName evidence="1">Uncharacterized protein</fullName>
    </submittedName>
</protein>
<sequence length="94" mass="10365">MGSRSGFRFEVVAGFWVQCQISRRGSRSRSWSGFGISVRGRGCVSRQESGLSFRSGLEVGLGFGFWDLGWVSRNLTPSRFSTTTLKPDSLTPVP</sequence>
<comment type="caution">
    <text evidence="1">The sequence shown here is derived from an EMBL/GenBank/DDBJ whole genome shotgun (WGS) entry which is preliminary data.</text>
</comment>
<reference evidence="1" key="1">
    <citation type="submission" date="2023-07" db="EMBL/GenBank/DDBJ databases">
        <title>draft genome sequence of fig (Ficus carica).</title>
        <authorList>
            <person name="Takahashi T."/>
            <person name="Nishimura K."/>
        </authorList>
    </citation>
    <scope>NUCLEOTIDE SEQUENCE</scope>
</reference>
<name>A0AA87ZP65_FICCA</name>
<organism evidence="1 2">
    <name type="scientific">Ficus carica</name>
    <name type="common">Common fig</name>
    <dbReference type="NCBI Taxonomy" id="3494"/>
    <lineage>
        <taxon>Eukaryota</taxon>
        <taxon>Viridiplantae</taxon>
        <taxon>Streptophyta</taxon>
        <taxon>Embryophyta</taxon>
        <taxon>Tracheophyta</taxon>
        <taxon>Spermatophyta</taxon>
        <taxon>Magnoliopsida</taxon>
        <taxon>eudicotyledons</taxon>
        <taxon>Gunneridae</taxon>
        <taxon>Pentapetalae</taxon>
        <taxon>rosids</taxon>
        <taxon>fabids</taxon>
        <taxon>Rosales</taxon>
        <taxon>Moraceae</taxon>
        <taxon>Ficeae</taxon>
        <taxon>Ficus</taxon>
    </lineage>
</organism>
<gene>
    <name evidence="1" type="ORF">TIFTF001_002719</name>
</gene>
<evidence type="ECO:0000313" key="2">
    <source>
        <dbReference type="Proteomes" id="UP001187192"/>
    </source>
</evidence>
<accession>A0AA87ZP65</accession>
<dbReference type="Proteomes" id="UP001187192">
    <property type="component" value="Unassembled WGS sequence"/>
</dbReference>